<dbReference type="OrthoDB" id="7306418at2"/>
<dbReference type="Pfam" id="PF09550">
    <property type="entry name" value="Phage_TAC_6"/>
    <property type="match status" value="1"/>
</dbReference>
<sequence length="207" mass="22347">MKLGADGIYVELAGEAYELRPSLRASMRLVRRHGLHGLFDAVQAFNVTIIMDMLRETAIRPNLLLAEIAAHGLGRVRHCLTAPLAEFVLAIAGIDPNGTTPPEASTGKPANPEQVFAQLYGIGTGWLGWTPEQTWNATPAEIIAAKTGRTDLIIDVLRAVFGSTEAEKTAPAIDSYSPEVLKQIEEQGHDPAFNRSAYAAFKAKVLS</sequence>
<evidence type="ECO:0000313" key="2">
    <source>
        <dbReference type="Proteomes" id="UP000028981"/>
    </source>
</evidence>
<proteinExistence type="predicted"/>
<name>A0A087M198_9HYPH</name>
<protein>
    <submittedName>
        <fullName evidence="1">Uncharacterized protein</fullName>
    </submittedName>
</protein>
<reference evidence="1 2" key="1">
    <citation type="submission" date="2014-08" db="EMBL/GenBank/DDBJ databases">
        <authorList>
            <person name="Hassan Y.I."/>
            <person name="Lepp D."/>
            <person name="Zhou T."/>
        </authorList>
    </citation>
    <scope>NUCLEOTIDE SEQUENCE [LARGE SCALE GENOMIC DNA]</scope>
    <source>
        <strain evidence="1 2">IFO13584</strain>
    </source>
</reference>
<dbReference type="InterPro" id="IPR019056">
    <property type="entry name" value="Phage_TAC_6"/>
</dbReference>
<dbReference type="AlphaFoldDB" id="A0A087M198"/>
<organism evidence="1 2">
    <name type="scientific">Devosia riboflavina</name>
    <dbReference type="NCBI Taxonomy" id="46914"/>
    <lineage>
        <taxon>Bacteria</taxon>
        <taxon>Pseudomonadati</taxon>
        <taxon>Pseudomonadota</taxon>
        <taxon>Alphaproteobacteria</taxon>
        <taxon>Hyphomicrobiales</taxon>
        <taxon>Devosiaceae</taxon>
        <taxon>Devosia</taxon>
    </lineage>
</organism>
<keyword evidence="2" id="KW-1185">Reference proteome</keyword>
<dbReference type="EMBL" id="JQGC01000012">
    <property type="protein sequence ID" value="KFL30651.1"/>
    <property type="molecule type" value="Genomic_DNA"/>
</dbReference>
<comment type="caution">
    <text evidence="1">The sequence shown here is derived from an EMBL/GenBank/DDBJ whole genome shotgun (WGS) entry which is preliminary data.</text>
</comment>
<dbReference type="STRING" id="46914.JP75_14355"/>
<evidence type="ECO:0000313" key="1">
    <source>
        <dbReference type="EMBL" id="KFL30651.1"/>
    </source>
</evidence>
<gene>
    <name evidence="1" type="ORF">JP75_14355</name>
</gene>
<accession>A0A087M198</accession>
<dbReference type="RefSeq" id="WP_035083907.1">
    <property type="nucleotide sequence ID" value="NZ_JQGC01000012.1"/>
</dbReference>
<dbReference type="Proteomes" id="UP000028981">
    <property type="component" value="Unassembled WGS sequence"/>
</dbReference>